<gene>
    <name evidence="1" type="ORF">Acor_65380</name>
</gene>
<name>A0A5M3W898_9ACTN</name>
<evidence type="ECO:0000313" key="1">
    <source>
        <dbReference type="EMBL" id="GES04470.1"/>
    </source>
</evidence>
<organism evidence="1 2">
    <name type="scientific">Acrocarpospora corrugata</name>
    <dbReference type="NCBI Taxonomy" id="35763"/>
    <lineage>
        <taxon>Bacteria</taxon>
        <taxon>Bacillati</taxon>
        <taxon>Actinomycetota</taxon>
        <taxon>Actinomycetes</taxon>
        <taxon>Streptosporangiales</taxon>
        <taxon>Streptosporangiaceae</taxon>
        <taxon>Acrocarpospora</taxon>
    </lineage>
</organism>
<protein>
    <submittedName>
        <fullName evidence="1">Uncharacterized protein</fullName>
    </submittedName>
</protein>
<dbReference type="AlphaFoldDB" id="A0A5M3W898"/>
<sequence>MGRQAVQAGRKSPDHALRDGRLVTYVVLEQQREVYIVRVQWLSTAQRVGCETRMWPLVYPLRPCGPSVLLIRPSNICWHLRD</sequence>
<evidence type="ECO:0000313" key="2">
    <source>
        <dbReference type="Proteomes" id="UP000334990"/>
    </source>
</evidence>
<keyword evidence="2" id="KW-1185">Reference proteome</keyword>
<reference evidence="1 2" key="1">
    <citation type="submission" date="2019-10" db="EMBL/GenBank/DDBJ databases">
        <title>Whole genome shotgun sequence of Acrocarpospora corrugata NBRC 13972.</title>
        <authorList>
            <person name="Ichikawa N."/>
            <person name="Kimura A."/>
            <person name="Kitahashi Y."/>
            <person name="Komaki H."/>
            <person name="Oguchi A."/>
        </authorList>
    </citation>
    <scope>NUCLEOTIDE SEQUENCE [LARGE SCALE GENOMIC DNA]</scope>
    <source>
        <strain evidence="1 2">NBRC 13972</strain>
    </source>
</reference>
<comment type="caution">
    <text evidence="1">The sequence shown here is derived from an EMBL/GenBank/DDBJ whole genome shotgun (WGS) entry which is preliminary data.</text>
</comment>
<accession>A0A5M3W898</accession>
<dbReference type="Proteomes" id="UP000334990">
    <property type="component" value="Unassembled WGS sequence"/>
</dbReference>
<proteinExistence type="predicted"/>
<dbReference type="EMBL" id="BLAD01000082">
    <property type="protein sequence ID" value="GES04470.1"/>
    <property type="molecule type" value="Genomic_DNA"/>
</dbReference>